<comment type="caution">
    <text evidence="18">The sequence shown here is derived from an EMBL/GenBank/DDBJ whole genome shotgun (WGS) entry which is preliminary data.</text>
</comment>
<dbReference type="PROSITE" id="PS50885">
    <property type="entry name" value="HAMP"/>
    <property type="match status" value="1"/>
</dbReference>
<dbReference type="PANTHER" id="PTHR45528:SF1">
    <property type="entry name" value="SENSOR HISTIDINE KINASE CPXA"/>
    <property type="match status" value="1"/>
</dbReference>
<keyword evidence="19" id="KW-1185">Reference proteome</keyword>
<reference evidence="18 19" key="1">
    <citation type="submission" date="2019-03" db="EMBL/GenBank/DDBJ databases">
        <title>Cohnella endophytica sp. nov., a novel endophytic bacterium isolated from bark of Sonneratia apetala.</title>
        <authorList>
            <person name="Tuo L."/>
        </authorList>
    </citation>
    <scope>NUCLEOTIDE SEQUENCE [LARGE SCALE GENOMIC DNA]</scope>
    <source>
        <strain evidence="18 19">CCTCC AB 208254</strain>
    </source>
</reference>
<dbReference type="Proteomes" id="UP000297900">
    <property type="component" value="Unassembled WGS sequence"/>
</dbReference>
<evidence type="ECO:0000259" key="16">
    <source>
        <dbReference type="PROSITE" id="PS50109"/>
    </source>
</evidence>
<evidence type="ECO:0000259" key="17">
    <source>
        <dbReference type="PROSITE" id="PS50885"/>
    </source>
</evidence>
<protein>
    <recommendedName>
        <fullName evidence="3">histidine kinase</fullName>
        <ecNumber evidence="3">2.7.13.3</ecNumber>
    </recommendedName>
</protein>
<dbReference type="InterPro" id="IPR005467">
    <property type="entry name" value="His_kinase_dom"/>
</dbReference>
<dbReference type="InterPro" id="IPR036097">
    <property type="entry name" value="HisK_dim/P_sf"/>
</dbReference>
<keyword evidence="5" id="KW-0597">Phosphoprotein</keyword>
<evidence type="ECO:0000313" key="19">
    <source>
        <dbReference type="Proteomes" id="UP000297900"/>
    </source>
</evidence>
<keyword evidence="11 15" id="KW-1133">Transmembrane helix</keyword>
<dbReference type="InterPro" id="IPR003660">
    <property type="entry name" value="HAMP_dom"/>
</dbReference>
<dbReference type="SUPFAM" id="SSF47384">
    <property type="entry name" value="Homodimeric domain of signal transducing histidine kinase"/>
    <property type="match status" value="1"/>
</dbReference>
<evidence type="ECO:0000256" key="2">
    <source>
        <dbReference type="ARBA" id="ARBA00004651"/>
    </source>
</evidence>
<evidence type="ECO:0000256" key="13">
    <source>
        <dbReference type="ARBA" id="ARBA00023136"/>
    </source>
</evidence>
<evidence type="ECO:0000256" key="7">
    <source>
        <dbReference type="ARBA" id="ARBA00022692"/>
    </source>
</evidence>
<evidence type="ECO:0000256" key="6">
    <source>
        <dbReference type="ARBA" id="ARBA00022679"/>
    </source>
</evidence>
<dbReference type="EMBL" id="SOMN01000031">
    <property type="protein sequence ID" value="TFE23734.1"/>
    <property type="molecule type" value="Genomic_DNA"/>
</dbReference>
<feature type="transmembrane region" description="Helical" evidence="15">
    <location>
        <begin position="53"/>
        <end position="76"/>
    </location>
</feature>
<evidence type="ECO:0000256" key="9">
    <source>
        <dbReference type="ARBA" id="ARBA00022777"/>
    </source>
</evidence>
<organism evidence="18 19">
    <name type="scientific">Cohnella luojiensis</name>
    <dbReference type="NCBI Taxonomy" id="652876"/>
    <lineage>
        <taxon>Bacteria</taxon>
        <taxon>Bacillati</taxon>
        <taxon>Bacillota</taxon>
        <taxon>Bacilli</taxon>
        <taxon>Bacillales</taxon>
        <taxon>Paenibacillaceae</taxon>
        <taxon>Cohnella</taxon>
    </lineage>
</organism>
<evidence type="ECO:0000256" key="10">
    <source>
        <dbReference type="ARBA" id="ARBA00022840"/>
    </source>
</evidence>
<keyword evidence="8" id="KW-0547">Nucleotide-binding</keyword>
<feature type="coiled-coil region" evidence="14">
    <location>
        <begin position="85"/>
        <end position="122"/>
    </location>
</feature>
<dbReference type="EC" id="2.7.13.3" evidence="3"/>
<dbReference type="Pfam" id="PF00672">
    <property type="entry name" value="HAMP"/>
    <property type="match status" value="1"/>
</dbReference>
<evidence type="ECO:0000313" key="18">
    <source>
        <dbReference type="EMBL" id="TFE23734.1"/>
    </source>
</evidence>
<dbReference type="SMART" id="SM00388">
    <property type="entry name" value="HisKA"/>
    <property type="match status" value="1"/>
</dbReference>
<evidence type="ECO:0000256" key="11">
    <source>
        <dbReference type="ARBA" id="ARBA00022989"/>
    </source>
</evidence>
<evidence type="ECO:0000256" key="14">
    <source>
        <dbReference type="SAM" id="Coils"/>
    </source>
</evidence>
<name>A0A4Y8LQR7_9BACL</name>
<evidence type="ECO:0000256" key="4">
    <source>
        <dbReference type="ARBA" id="ARBA00022475"/>
    </source>
</evidence>
<feature type="domain" description="HAMP" evidence="17">
    <location>
        <begin position="234"/>
        <end position="286"/>
    </location>
</feature>
<dbReference type="InterPro" id="IPR036890">
    <property type="entry name" value="HATPase_C_sf"/>
</dbReference>
<sequence>MGFQRRRPGRGFIHTTNSAQIRNGRRMEPHDRMGSGVQVRGGSVMLNSIFRKWLAASVAISFAILLVLTVTVSWLVQRDYYRQGLKQLEEHAKAVEQTYVQLREGNIKMTEFRKEVKRLEQEHGVMISILGKKVKYLKGDLYEVGVRPDIKSWVVSVNEGNRIERIAKFRKQDKAKMLIVGVPLMKNNQIIASAFIYSPAADVKEIAAPIRRSIWLMALACAGPLILLLWFATRRMVRPIRRMGEAAAAIAGGDFTSRVEIRGDDEVARLGSSFNEMAERMELVEEQRRRLIMEISHELRTPLTSIRGTLQAMSDGILTKQEQSEFVALSLEETLRLGKLIDNIHELSAFEEHRIDFEFKKADLTELVDQTVQQFRPKAEAMGMMIRTDGDMEKSLFVHADPSRIKQVLVNLIGNALEHNKKGTTVVVRLQGQSHKVRLTVQDNGQGIAGEHLPHLFERLYKAESSRTFKGSGLGLTISRHIVLAHGGMITAESELGKGTQIHVELPLVRR</sequence>
<proteinExistence type="predicted"/>
<dbReference type="InterPro" id="IPR004358">
    <property type="entry name" value="Sig_transdc_His_kin-like_C"/>
</dbReference>
<dbReference type="SMART" id="SM00387">
    <property type="entry name" value="HATPase_c"/>
    <property type="match status" value="1"/>
</dbReference>
<dbReference type="Gene3D" id="6.10.340.10">
    <property type="match status" value="1"/>
</dbReference>
<dbReference type="GO" id="GO:0005886">
    <property type="term" value="C:plasma membrane"/>
    <property type="evidence" value="ECO:0007669"/>
    <property type="project" value="UniProtKB-SubCell"/>
</dbReference>
<dbReference type="Gene3D" id="3.30.565.10">
    <property type="entry name" value="Histidine kinase-like ATPase, C-terminal domain"/>
    <property type="match status" value="1"/>
</dbReference>
<feature type="transmembrane region" description="Helical" evidence="15">
    <location>
        <begin position="214"/>
        <end position="233"/>
    </location>
</feature>
<comment type="catalytic activity">
    <reaction evidence="1">
        <text>ATP + protein L-histidine = ADP + protein N-phospho-L-histidine.</text>
        <dbReference type="EC" id="2.7.13.3"/>
    </reaction>
</comment>
<dbReference type="SUPFAM" id="SSF55874">
    <property type="entry name" value="ATPase domain of HSP90 chaperone/DNA topoisomerase II/histidine kinase"/>
    <property type="match status" value="1"/>
</dbReference>
<accession>A0A4Y8LQR7</accession>
<dbReference type="PRINTS" id="PR00344">
    <property type="entry name" value="BCTRLSENSOR"/>
</dbReference>
<keyword evidence="9" id="KW-0418">Kinase</keyword>
<dbReference type="PANTHER" id="PTHR45528">
    <property type="entry name" value="SENSOR HISTIDINE KINASE CPXA"/>
    <property type="match status" value="1"/>
</dbReference>
<keyword evidence="7 15" id="KW-0812">Transmembrane</keyword>
<dbReference type="FunFam" id="3.30.565.10:FF:000006">
    <property type="entry name" value="Sensor histidine kinase WalK"/>
    <property type="match status" value="1"/>
</dbReference>
<keyword evidence="6" id="KW-0808">Transferase</keyword>
<dbReference type="GO" id="GO:0000155">
    <property type="term" value="F:phosphorelay sensor kinase activity"/>
    <property type="evidence" value="ECO:0007669"/>
    <property type="project" value="InterPro"/>
</dbReference>
<dbReference type="InterPro" id="IPR003661">
    <property type="entry name" value="HisK_dim/P_dom"/>
</dbReference>
<dbReference type="SMART" id="SM00304">
    <property type="entry name" value="HAMP"/>
    <property type="match status" value="1"/>
</dbReference>
<keyword evidence="4" id="KW-1003">Cell membrane</keyword>
<dbReference type="Gene3D" id="1.10.287.130">
    <property type="match status" value="1"/>
</dbReference>
<feature type="domain" description="Histidine kinase" evidence="16">
    <location>
        <begin position="294"/>
        <end position="510"/>
    </location>
</feature>
<keyword evidence="13 15" id="KW-0472">Membrane</keyword>
<dbReference type="GO" id="GO:0005524">
    <property type="term" value="F:ATP binding"/>
    <property type="evidence" value="ECO:0007669"/>
    <property type="project" value="UniProtKB-KW"/>
</dbReference>
<dbReference type="Pfam" id="PF00512">
    <property type="entry name" value="HisKA"/>
    <property type="match status" value="1"/>
</dbReference>
<evidence type="ECO:0000256" key="8">
    <source>
        <dbReference type="ARBA" id="ARBA00022741"/>
    </source>
</evidence>
<dbReference type="AlphaFoldDB" id="A0A4Y8LQR7"/>
<keyword evidence="12" id="KW-0902">Two-component regulatory system</keyword>
<evidence type="ECO:0000256" key="15">
    <source>
        <dbReference type="SAM" id="Phobius"/>
    </source>
</evidence>
<dbReference type="PROSITE" id="PS50109">
    <property type="entry name" value="HIS_KIN"/>
    <property type="match status" value="1"/>
</dbReference>
<dbReference type="Pfam" id="PF02518">
    <property type="entry name" value="HATPase_c"/>
    <property type="match status" value="1"/>
</dbReference>
<dbReference type="InterPro" id="IPR003594">
    <property type="entry name" value="HATPase_dom"/>
</dbReference>
<dbReference type="CDD" id="cd06225">
    <property type="entry name" value="HAMP"/>
    <property type="match status" value="1"/>
</dbReference>
<evidence type="ECO:0000256" key="3">
    <source>
        <dbReference type="ARBA" id="ARBA00012438"/>
    </source>
</evidence>
<keyword evidence="10" id="KW-0067">ATP-binding</keyword>
<evidence type="ECO:0000256" key="5">
    <source>
        <dbReference type="ARBA" id="ARBA00022553"/>
    </source>
</evidence>
<comment type="subcellular location">
    <subcellularLocation>
        <location evidence="2">Cell membrane</location>
        <topology evidence="2">Multi-pass membrane protein</topology>
    </subcellularLocation>
</comment>
<evidence type="ECO:0000256" key="12">
    <source>
        <dbReference type="ARBA" id="ARBA00023012"/>
    </source>
</evidence>
<dbReference type="CDD" id="cd00075">
    <property type="entry name" value="HATPase"/>
    <property type="match status" value="1"/>
</dbReference>
<dbReference type="InterPro" id="IPR050398">
    <property type="entry name" value="HssS/ArlS-like"/>
</dbReference>
<dbReference type="OrthoDB" id="2359336at2"/>
<dbReference type="SUPFAM" id="SSF158472">
    <property type="entry name" value="HAMP domain-like"/>
    <property type="match status" value="1"/>
</dbReference>
<evidence type="ECO:0000256" key="1">
    <source>
        <dbReference type="ARBA" id="ARBA00000085"/>
    </source>
</evidence>
<gene>
    <name evidence="18" type="ORF">E2980_18030</name>
</gene>
<keyword evidence="14" id="KW-0175">Coiled coil</keyword>
<dbReference type="CDD" id="cd00082">
    <property type="entry name" value="HisKA"/>
    <property type="match status" value="1"/>
</dbReference>